<protein>
    <submittedName>
        <fullName evidence="1">Uncharacterized protein</fullName>
    </submittedName>
</protein>
<name>A0A401LAD6_9FIRM</name>
<comment type="caution">
    <text evidence="1">The sequence shown here is derived from an EMBL/GenBank/DDBJ whole genome shotgun (WGS) entry which is preliminary data.</text>
</comment>
<sequence>MTKCAGQCNQCQVDNIHAMRDRKISSKEGDARNNTKSGEMHNYCHGVFSFPGIPQEGIANTIGNRSEESYAQGNKG</sequence>
<gene>
    <name evidence="1" type="ORF">KGMB03357_01570</name>
</gene>
<accession>A0A401LAD6</accession>
<reference evidence="1 2" key="1">
    <citation type="submission" date="2018-10" db="EMBL/GenBank/DDBJ databases">
        <title>Draft Genome Sequence of Anaerotignum sp. KCTC 15736.</title>
        <authorList>
            <person name="Choi S.H."/>
            <person name="Kim J.S."/>
            <person name="Kang S.W."/>
            <person name="Lee J.S."/>
            <person name="Park S.H."/>
        </authorList>
    </citation>
    <scope>NUCLEOTIDE SEQUENCE [LARGE SCALE GENOMIC DNA]</scope>
    <source>
        <strain evidence="1 2">KCTC 15736</strain>
    </source>
</reference>
<keyword evidence="2" id="KW-1185">Reference proteome</keyword>
<proteinExistence type="predicted"/>
<dbReference type="Proteomes" id="UP000287361">
    <property type="component" value="Unassembled WGS sequence"/>
</dbReference>
<organism evidence="1 2">
    <name type="scientific">Anaerotignum faecicola</name>
    <dbReference type="NCBI Taxonomy" id="2358141"/>
    <lineage>
        <taxon>Bacteria</taxon>
        <taxon>Bacillati</taxon>
        <taxon>Bacillota</taxon>
        <taxon>Clostridia</taxon>
        <taxon>Lachnospirales</taxon>
        <taxon>Anaerotignaceae</taxon>
        <taxon>Anaerotignum</taxon>
    </lineage>
</organism>
<evidence type="ECO:0000313" key="2">
    <source>
        <dbReference type="Proteomes" id="UP000287361"/>
    </source>
</evidence>
<dbReference type="EMBL" id="BHVZ01000001">
    <property type="protein sequence ID" value="GCB28496.1"/>
    <property type="molecule type" value="Genomic_DNA"/>
</dbReference>
<evidence type="ECO:0000313" key="1">
    <source>
        <dbReference type="EMBL" id="GCB28496.1"/>
    </source>
</evidence>
<dbReference type="AlphaFoldDB" id="A0A401LAD6"/>